<evidence type="ECO:0000259" key="2">
    <source>
        <dbReference type="Pfam" id="PF26609"/>
    </source>
</evidence>
<dbReference type="Proteomes" id="UP000027195">
    <property type="component" value="Unassembled WGS sequence"/>
</dbReference>
<feature type="compositionally biased region" description="Basic and acidic residues" evidence="1">
    <location>
        <begin position="16"/>
        <end position="35"/>
    </location>
</feature>
<dbReference type="HOGENOM" id="CLU_041691_0_0_1"/>
<dbReference type="Pfam" id="PF26609">
    <property type="entry name" value="DUF8191"/>
    <property type="match status" value="1"/>
</dbReference>
<feature type="compositionally biased region" description="Acidic residues" evidence="1">
    <location>
        <begin position="282"/>
        <end position="312"/>
    </location>
</feature>
<evidence type="ECO:0000313" key="3">
    <source>
        <dbReference type="EMBL" id="KDQ11795.1"/>
    </source>
</evidence>
<proteinExistence type="predicted"/>
<organism evidence="3 4">
    <name type="scientific">Botryobasidium botryosum (strain FD-172 SS1)</name>
    <dbReference type="NCBI Taxonomy" id="930990"/>
    <lineage>
        <taxon>Eukaryota</taxon>
        <taxon>Fungi</taxon>
        <taxon>Dikarya</taxon>
        <taxon>Basidiomycota</taxon>
        <taxon>Agaricomycotina</taxon>
        <taxon>Agaricomycetes</taxon>
        <taxon>Cantharellales</taxon>
        <taxon>Botryobasidiaceae</taxon>
        <taxon>Botryobasidium</taxon>
    </lineage>
</organism>
<accession>A0A067MAT0</accession>
<reference evidence="4" key="1">
    <citation type="journal article" date="2014" name="Proc. Natl. Acad. Sci. U.S.A.">
        <title>Extensive sampling of basidiomycete genomes demonstrates inadequacy of the white-rot/brown-rot paradigm for wood decay fungi.</title>
        <authorList>
            <person name="Riley R."/>
            <person name="Salamov A.A."/>
            <person name="Brown D.W."/>
            <person name="Nagy L.G."/>
            <person name="Floudas D."/>
            <person name="Held B.W."/>
            <person name="Levasseur A."/>
            <person name="Lombard V."/>
            <person name="Morin E."/>
            <person name="Otillar R."/>
            <person name="Lindquist E.A."/>
            <person name="Sun H."/>
            <person name="LaButti K.M."/>
            <person name="Schmutz J."/>
            <person name="Jabbour D."/>
            <person name="Luo H."/>
            <person name="Baker S.E."/>
            <person name="Pisabarro A.G."/>
            <person name="Walton J.D."/>
            <person name="Blanchette R.A."/>
            <person name="Henrissat B."/>
            <person name="Martin F."/>
            <person name="Cullen D."/>
            <person name="Hibbett D.S."/>
            <person name="Grigoriev I.V."/>
        </authorList>
    </citation>
    <scope>NUCLEOTIDE SEQUENCE [LARGE SCALE GENOMIC DNA]</scope>
    <source>
        <strain evidence="4">FD-172 SS1</strain>
    </source>
</reference>
<feature type="compositionally biased region" description="Basic and acidic residues" evidence="1">
    <location>
        <begin position="222"/>
        <end position="233"/>
    </location>
</feature>
<dbReference type="EMBL" id="KL198055">
    <property type="protein sequence ID" value="KDQ11795.1"/>
    <property type="molecule type" value="Genomic_DNA"/>
</dbReference>
<feature type="compositionally biased region" description="Acidic residues" evidence="1">
    <location>
        <begin position="1"/>
        <end position="15"/>
    </location>
</feature>
<evidence type="ECO:0000256" key="1">
    <source>
        <dbReference type="SAM" id="MobiDB-lite"/>
    </source>
</evidence>
<dbReference type="InterPro" id="IPR058504">
    <property type="entry name" value="DUF8191"/>
</dbReference>
<feature type="domain" description="DUF8191" evidence="2">
    <location>
        <begin position="69"/>
        <end position="147"/>
    </location>
</feature>
<feature type="compositionally biased region" description="Low complexity" evidence="1">
    <location>
        <begin position="192"/>
        <end position="202"/>
    </location>
</feature>
<feature type="region of interest" description="Disordered" evidence="1">
    <location>
        <begin position="186"/>
        <end position="323"/>
    </location>
</feature>
<protein>
    <recommendedName>
        <fullName evidence="2">DUF8191 domain-containing protein</fullName>
    </recommendedName>
</protein>
<dbReference type="AlphaFoldDB" id="A0A067MAT0"/>
<feature type="compositionally biased region" description="Acidic residues" evidence="1">
    <location>
        <begin position="234"/>
        <end position="250"/>
    </location>
</feature>
<dbReference type="OrthoDB" id="3063271at2759"/>
<sequence length="323" mass="35738">MCGEQYSDEEDEADDDNKHRSVCTDHEVLNPDRRTAPRGTTPLLDAPRSAASVPRIYLNGRVAEYDKLRSRGATYHMCTTFRLSFDKATGIIAHLEDGDLLWEEFAGPAMAEGDVWKVCLGRRIVLEEEDIDGSTFVEELLEQVLHFPMCREGDEGARDEWRWETVKEEDGWITRPVVGAVGAVEAKDADSDASSDSAPSDSEGLDPGQRYDMMLENSPKGSGDDEPVRRDEYEPTDYDSDEENDEDVEMADGGSSESDDAENKAEVDDVVDFAQPDYAWGESEESDSDAEESEEESEEPSDFFDTSDEEAEATGSATTGTCA</sequence>
<name>A0A067MAT0_BOTB1</name>
<gene>
    <name evidence="3" type="ORF">BOTBODRAFT_35046</name>
</gene>
<feature type="region of interest" description="Disordered" evidence="1">
    <location>
        <begin position="1"/>
        <end position="46"/>
    </location>
</feature>
<keyword evidence="4" id="KW-1185">Reference proteome</keyword>
<dbReference type="InParanoid" id="A0A067MAT0"/>
<evidence type="ECO:0000313" key="4">
    <source>
        <dbReference type="Proteomes" id="UP000027195"/>
    </source>
</evidence>
<feature type="compositionally biased region" description="Low complexity" evidence="1">
    <location>
        <begin position="313"/>
        <end position="323"/>
    </location>
</feature>